<protein>
    <submittedName>
        <fullName evidence="1">Uncharacterized protein</fullName>
    </submittedName>
</protein>
<evidence type="ECO:0000313" key="2">
    <source>
        <dbReference type="Proteomes" id="UP000228762"/>
    </source>
</evidence>
<proteinExistence type="predicted"/>
<sequence>MKKNKKLITGALLVMTVTLLAAIFYISSLLSSPNKSPTRIRKTKASAVTYKKEINLVDDFSQTPKPTLLVLAP</sequence>
<reference evidence="2" key="1">
    <citation type="submission" date="2017-09" db="EMBL/GenBank/DDBJ databases">
        <title>Depth-based differentiation of microbial function through sediment-hosted aquifers and enrichment of novel symbionts in the deep terrestrial subsurface.</title>
        <authorList>
            <person name="Probst A.J."/>
            <person name="Ladd B."/>
            <person name="Jarett J.K."/>
            <person name="Geller-Mcgrath D.E."/>
            <person name="Sieber C.M.K."/>
            <person name="Emerson J.B."/>
            <person name="Anantharaman K."/>
            <person name="Thomas B.C."/>
            <person name="Malmstrom R."/>
            <person name="Stieglmeier M."/>
            <person name="Klingl A."/>
            <person name="Woyke T."/>
            <person name="Ryan C.M."/>
            <person name="Banfield J.F."/>
        </authorList>
    </citation>
    <scope>NUCLEOTIDE SEQUENCE [LARGE SCALE GENOMIC DNA]</scope>
</reference>
<dbReference type="EMBL" id="PFEV01000030">
    <property type="protein sequence ID" value="PIV71231.1"/>
    <property type="molecule type" value="Genomic_DNA"/>
</dbReference>
<name>A0A2M7EKX9_9BACT</name>
<gene>
    <name evidence="1" type="ORF">COW57_00705</name>
</gene>
<evidence type="ECO:0000313" key="1">
    <source>
        <dbReference type="EMBL" id="PIV71231.1"/>
    </source>
</evidence>
<comment type="caution">
    <text evidence="1">The sequence shown here is derived from an EMBL/GenBank/DDBJ whole genome shotgun (WGS) entry which is preliminary data.</text>
</comment>
<organism evidence="1 2">
    <name type="scientific">Candidatus Roizmanbacteria bacterium CG17_big_fil_post_rev_8_21_14_2_50_39_7</name>
    <dbReference type="NCBI Taxonomy" id="1974858"/>
    <lineage>
        <taxon>Bacteria</taxon>
        <taxon>Candidatus Roizmaniibacteriota</taxon>
    </lineage>
</organism>
<dbReference type="AlphaFoldDB" id="A0A2M7EKX9"/>
<accession>A0A2M7EKX9</accession>
<feature type="non-terminal residue" evidence="1">
    <location>
        <position position="73"/>
    </location>
</feature>
<dbReference type="Proteomes" id="UP000228762">
    <property type="component" value="Unassembled WGS sequence"/>
</dbReference>